<dbReference type="EMBL" id="JANKBY010000024">
    <property type="protein sequence ID" value="MCR1821881.1"/>
    <property type="molecule type" value="Genomic_DNA"/>
</dbReference>
<dbReference type="CDD" id="cd01127">
    <property type="entry name" value="TrwB_TraG_TraD_VirD4"/>
    <property type="match status" value="1"/>
</dbReference>
<keyword evidence="3" id="KW-1003">Cell membrane</keyword>
<dbReference type="InterPro" id="IPR051539">
    <property type="entry name" value="T4SS-coupling_protein"/>
</dbReference>
<evidence type="ECO:0000313" key="8">
    <source>
        <dbReference type="EMBL" id="MCR1821881.1"/>
    </source>
</evidence>
<dbReference type="InterPro" id="IPR027417">
    <property type="entry name" value="P-loop_NTPase"/>
</dbReference>
<sequence length="730" mass="82527">MIKKISNLLDGFFDKKNGEIKFARKLVNKEFAIKLGIILIIAINLCIGVLLEGMSSLGGFLYGKSFNIFNLINPFVVVTRFFQFLPIYLVLNIVTIAVYVKLIMNIRASFKEFDEGQKGSSRFATQEEIHEQYRNVPATKEIYSGKGGIPVARNCINGKEIIYIDDSPVNNLIIGTTRSGKGETFVVPLIDIYSRASQKASLVINDPKGELVAMCKETLENRGYEVHMLNLLEPINSMSYNPLQLIKEAYKKKNYSEAQLLCNTLTHSLYNNPNAKDPFWENSAKSLVNALILAICDECINSGEEDKITMYTVANMLSELGGSNEKIGDSEINMLDEYFKKLPSDSVAKSQYATSSFAGGNTRGGIFSMAMSKLQNFTFEEIAKMTSRNSLDLEDIGFSKINNSKPKAIFMVTPDYDTSNHVLSSIFVRQIYYVLAKQSSLSHTGKCDREVIFLLDEFGNMPPIEGMANIATVCLGRGIRFNLIIQAYSQLDKLYGEDAKTIIGNCGNQMYILTNENDTAEKFSKLLGNKTIITSSRSGEVFSLNKSHTENLDSRELKKSDELKIHEGENIIVRVIKRRDLNGNKITPYPIYNRGEYAMRYRYEYLYEDFDNQCSVFKNVVVNSLHKDVKLKDLIIDFNSRKVKNQLENEKVNVLKDEDNNESSKKEIDNQNILSSKDKELAISSDKNNLLSKEQIKIIKEQINTLDALEEYLRSIGREDVYNAFLKVIG</sequence>
<evidence type="ECO:0000256" key="2">
    <source>
        <dbReference type="ARBA" id="ARBA00008806"/>
    </source>
</evidence>
<dbReference type="RefSeq" id="WP_257560104.1">
    <property type="nucleotide sequence ID" value="NZ_JANKBY010000024.1"/>
</dbReference>
<dbReference type="GO" id="GO:0005886">
    <property type="term" value="C:plasma membrane"/>
    <property type="evidence" value="ECO:0007669"/>
    <property type="project" value="UniProtKB-SubCell"/>
</dbReference>
<dbReference type="PANTHER" id="PTHR37937:SF1">
    <property type="entry name" value="CONJUGATIVE TRANSFER: DNA TRANSPORT"/>
    <property type="match status" value="1"/>
</dbReference>
<reference evidence="8" key="1">
    <citation type="submission" date="2022-07" db="EMBL/GenBank/DDBJ databases">
        <title>Enhanced cultured diversity of the mouse gut microbiota enables custom-made synthetic communities.</title>
        <authorList>
            <person name="Afrizal A."/>
        </authorList>
    </citation>
    <scope>NUCLEOTIDE SEQUENCE</scope>
    <source>
        <strain evidence="8">DSM 29186</strain>
    </source>
</reference>
<dbReference type="PANTHER" id="PTHR37937">
    <property type="entry name" value="CONJUGATIVE TRANSFER: DNA TRANSPORT"/>
    <property type="match status" value="1"/>
</dbReference>
<dbReference type="Gene3D" id="3.40.50.300">
    <property type="entry name" value="P-loop containing nucleotide triphosphate hydrolases"/>
    <property type="match status" value="1"/>
</dbReference>
<keyword evidence="9" id="KW-1185">Reference proteome</keyword>
<proteinExistence type="inferred from homology"/>
<dbReference type="Proteomes" id="UP001140817">
    <property type="component" value="Unassembled WGS sequence"/>
</dbReference>
<evidence type="ECO:0000256" key="6">
    <source>
        <dbReference type="ARBA" id="ARBA00023136"/>
    </source>
</evidence>
<evidence type="ECO:0000256" key="7">
    <source>
        <dbReference type="SAM" id="Phobius"/>
    </source>
</evidence>
<keyword evidence="6 7" id="KW-0472">Membrane</keyword>
<evidence type="ECO:0000256" key="4">
    <source>
        <dbReference type="ARBA" id="ARBA00022692"/>
    </source>
</evidence>
<accession>A0A9X2S2Y8</accession>
<comment type="subcellular location">
    <subcellularLocation>
        <location evidence="1">Cell membrane</location>
        <topology evidence="1">Multi-pass membrane protein</topology>
    </subcellularLocation>
</comment>
<feature type="transmembrane region" description="Helical" evidence="7">
    <location>
        <begin position="31"/>
        <end position="51"/>
    </location>
</feature>
<keyword evidence="5 7" id="KW-1133">Transmembrane helix</keyword>
<dbReference type="Pfam" id="PF02534">
    <property type="entry name" value="T4SS-DNA_transf"/>
    <property type="match status" value="1"/>
</dbReference>
<keyword evidence="4 7" id="KW-0812">Transmembrane</keyword>
<feature type="transmembrane region" description="Helical" evidence="7">
    <location>
        <begin position="71"/>
        <end position="100"/>
    </location>
</feature>
<evidence type="ECO:0000256" key="5">
    <source>
        <dbReference type="ARBA" id="ARBA00022989"/>
    </source>
</evidence>
<protein>
    <submittedName>
        <fullName evidence="8">Type IV secretory system conjugative DNA transfer family protein</fullName>
    </submittedName>
</protein>
<dbReference type="AlphaFoldDB" id="A0A9X2S2Y8"/>
<dbReference type="NCBIfam" id="NF045973">
    <property type="entry name" value="conju_CD1115"/>
    <property type="match status" value="1"/>
</dbReference>
<evidence type="ECO:0000313" key="9">
    <source>
        <dbReference type="Proteomes" id="UP001140817"/>
    </source>
</evidence>
<organism evidence="8 9">
    <name type="scientific">Terrisporobacter muris</name>
    <dbReference type="NCBI Taxonomy" id="2963284"/>
    <lineage>
        <taxon>Bacteria</taxon>
        <taxon>Bacillati</taxon>
        <taxon>Bacillota</taxon>
        <taxon>Clostridia</taxon>
        <taxon>Peptostreptococcales</taxon>
        <taxon>Peptostreptococcaceae</taxon>
        <taxon>Terrisporobacter</taxon>
    </lineage>
</organism>
<evidence type="ECO:0000256" key="3">
    <source>
        <dbReference type="ARBA" id="ARBA00022475"/>
    </source>
</evidence>
<dbReference type="InterPro" id="IPR003688">
    <property type="entry name" value="TraG/VirD4"/>
</dbReference>
<name>A0A9X2S2Y8_9FIRM</name>
<comment type="similarity">
    <text evidence="2">Belongs to the VirD4/TraG family.</text>
</comment>
<comment type="caution">
    <text evidence="8">The sequence shown here is derived from an EMBL/GenBank/DDBJ whole genome shotgun (WGS) entry which is preliminary data.</text>
</comment>
<dbReference type="SUPFAM" id="SSF52540">
    <property type="entry name" value="P-loop containing nucleoside triphosphate hydrolases"/>
    <property type="match status" value="1"/>
</dbReference>
<evidence type="ECO:0000256" key="1">
    <source>
        <dbReference type="ARBA" id="ARBA00004651"/>
    </source>
</evidence>
<gene>
    <name evidence="8" type="ORF">NSA58_03680</name>
</gene>